<reference evidence="2" key="1">
    <citation type="journal article" date="2011" name="Nat. Commun.">
        <title>Effector diversification within compartments of the Leptosphaeria maculans genome affected by Repeat-Induced Point mutations.</title>
        <authorList>
            <person name="Rouxel T."/>
            <person name="Grandaubert J."/>
            <person name="Hane J.K."/>
            <person name="Hoede C."/>
            <person name="van de Wouw A.P."/>
            <person name="Couloux A."/>
            <person name="Dominguez V."/>
            <person name="Anthouard V."/>
            <person name="Bally P."/>
            <person name="Bourras S."/>
            <person name="Cozijnsen A.J."/>
            <person name="Ciuffetti L.M."/>
            <person name="Degrave A."/>
            <person name="Dilmaghani A."/>
            <person name="Duret L."/>
            <person name="Fudal I."/>
            <person name="Goodwin S.B."/>
            <person name="Gout L."/>
            <person name="Glaser N."/>
            <person name="Linglin J."/>
            <person name="Kema G.H.J."/>
            <person name="Lapalu N."/>
            <person name="Lawrence C.B."/>
            <person name="May K."/>
            <person name="Meyer M."/>
            <person name="Ollivier B."/>
            <person name="Poulain J."/>
            <person name="Schoch C.L."/>
            <person name="Simon A."/>
            <person name="Spatafora J.W."/>
            <person name="Stachowiak A."/>
            <person name="Turgeon B.G."/>
            <person name="Tyler B.M."/>
            <person name="Vincent D."/>
            <person name="Weissenbach J."/>
            <person name="Amselem J."/>
            <person name="Quesneville H."/>
            <person name="Oliver R.P."/>
            <person name="Wincker P."/>
            <person name="Balesdent M.-H."/>
            <person name="Howlett B.J."/>
        </authorList>
    </citation>
    <scope>NUCLEOTIDE SEQUENCE [LARGE SCALE GENOMIC DNA]</scope>
    <source>
        <strain evidence="2">JN3 / isolate v23.1.3 / race Av1-4-5-6-7-8</strain>
    </source>
</reference>
<dbReference type="InParanoid" id="E5R4N8"/>
<dbReference type="Proteomes" id="UP000002668">
    <property type="component" value="Genome"/>
</dbReference>
<evidence type="ECO:0000313" key="2">
    <source>
        <dbReference type="Proteomes" id="UP000002668"/>
    </source>
</evidence>
<dbReference type="AlphaFoldDB" id="E5R4N8"/>
<dbReference type="HOGENOM" id="CLU_3087660_0_0_1"/>
<proteinExistence type="predicted"/>
<name>E5R4N8_LEPMJ</name>
<organism evidence="2">
    <name type="scientific">Leptosphaeria maculans (strain JN3 / isolate v23.1.3 / race Av1-4-5-6-7-8)</name>
    <name type="common">Blackleg fungus</name>
    <name type="synonym">Phoma lingam</name>
    <dbReference type="NCBI Taxonomy" id="985895"/>
    <lineage>
        <taxon>Eukaryota</taxon>
        <taxon>Fungi</taxon>
        <taxon>Dikarya</taxon>
        <taxon>Ascomycota</taxon>
        <taxon>Pezizomycotina</taxon>
        <taxon>Dothideomycetes</taxon>
        <taxon>Pleosporomycetidae</taxon>
        <taxon>Pleosporales</taxon>
        <taxon>Pleosporineae</taxon>
        <taxon>Leptosphaeriaceae</taxon>
        <taxon>Plenodomus</taxon>
        <taxon>Plenodomus lingam/Leptosphaeria maculans species complex</taxon>
    </lineage>
</organism>
<accession>E5R4N8</accession>
<protein>
    <submittedName>
        <fullName evidence="1">Predicted protein</fullName>
    </submittedName>
</protein>
<sequence length="52" mass="5700">MRGRNFVLEDHRCLNQSHTIFSDDTDSLPPGFSDRSSDACVGVTGSLSEVGW</sequence>
<dbReference type="VEuPathDB" id="FungiDB:LEMA_uP048670.1"/>
<gene>
    <name evidence="1" type="ORF">LEMA_uP048670.1</name>
</gene>
<dbReference type="EMBL" id="FP929083">
    <property type="protein sequence ID" value="CBX92161.1"/>
    <property type="molecule type" value="Genomic_DNA"/>
</dbReference>
<evidence type="ECO:0000313" key="1">
    <source>
        <dbReference type="EMBL" id="CBX92161.1"/>
    </source>
</evidence>
<keyword evidence="2" id="KW-1185">Reference proteome</keyword>